<dbReference type="Pfam" id="PF01041">
    <property type="entry name" value="DegT_DnrJ_EryC1"/>
    <property type="match status" value="1"/>
</dbReference>
<protein>
    <recommendedName>
        <fullName evidence="2">Aminotransferase class I/classII domain-containing protein</fullName>
    </recommendedName>
</protein>
<evidence type="ECO:0000313" key="1">
    <source>
        <dbReference type="EMBL" id="SUZ94955.1"/>
    </source>
</evidence>
<sequence>MNSQLPIPFIDLAAQRRRLGDRIEKAVREVMDHGRFILGPEVDRLEKDLCEFSGAKNAITCANGTDALVLSMMALEIGDGDAIFLPSFTFSASAESVVLAGATPVFVDICPDTLNIDPAGLLAGFEEARTAGLRPRAVMTVDLFGQPADYSSIAGFCGEKGLLLIADAAQSFGASYQGARVGTLATVTTTSFFPSKPFGCYGDGGAILTDDEDIADLLRSLRVHGQGSDKYDNVRIGMNSRLDTLQAAILIEKLSILKDEIEARQDVAARYKHGLEDRVISPDVTDGVVSAWALYTIRLPEARRDAVQDGLLELGVPTVVYYPRPLHSQPAYAEYPAIDLPESEAACSQVLSLPMHPYLEEAVQDLIIEGVNKLI</sequence>
<dbReference type="InterPro" id="IPR015424">
    <property type="entry name" value="PyrdxlP-dep_Trfase"/>
</dbReference>
<gene>
    <name evidence="1" type="ORF">METZ01_LOCUS47809</name>
</gene>
<reference evidence="1" key="1">
    <citation type="submission" date="2018-05" db="EMBL/GenBank/DDBJ databases">
        <authorList>
            <person name="Lanie J.A."/>
            <person name="Ng W.-L."/>
            <person name="Kazmierczak K.M."/>
            <person name="Andrzejewski T.M."/>
            <person name="Davidsen T.M."/>
            <person name="Wayne K.J."/>
            <person name="Tettelin H."/>
            <person name="Glass J.I."/>
            <person name="Rusch D."/>
            <person name="Podicherti R."/>
            <person name="Tsui H.-C.T."/>
            <person name="Winkler M.E."/>
        </authorList>
    </citation>
    <scope>NUCLEOTIDE SEQUENCE</scope>
</reference>
<dbReference type="SUPFAM" id="SSF53383">
    <property type="entry name" value="PLP-dependent transferases"/>
    <property type="match status" value="1"/>
</dbReference>
<dbReference type="PANTHER" id="PTHR30244">
    <property type="entry name" value="TRANSAMINASE"/>
    <property type="match status" value="1"/>
</dbReference>
<dbReference type="EMBL" id="UINC01002281">
    <property type="protein sequence ID" value="SUZ94955.1"/>
    <property type="molecule type" value="Genomic_DNA"/>
</dbReference>
<accession>A0A381RSU2</accession>
<dbReference type="PANTHER" id="PTHR30244:SF42">
    <property type="entry name" value="UDP-2-ACETAMIDO-2-DEOXY-3-OXO-D-GLUCURONATE AMINOTRANSFERASE"/>
    <property type="match status" value="1"/>
</dbReference>
<dbReference type="PIRSF" id="PIRSF000390">
    <property type="entry name" value="PLP_StrS"/>
    <property type="match status" value="1"/>
</dbReference>
<evidence type="ECO:0008006" key="2">
    <source>
        <dbReference type="Google" id="ProtNLM"/>
    </source>
</evidence>
<dbReference type="InterPro" id="IPR015422">
    <property type="entry name" value="PyrdxlP-dep_Trfase_small"/>
</dbReference>
<organism evidence="1">
    <name type="scientific">marine metagenome</name>
    <dbReference type="NCBI Taxonomy" id="408172"/>
    <lineage>
        <taxon>unclassified sequences</taxon>
        <taxon>metagenomes</taxon>
        <taxon>ecological metagenomes</taxon>
    </lineage>
</organism>
<dbReference type="GO" id="GO:0008483">
    <property type="term" value="F:transaminase activity"/>
    <property type="evidence" value="ECO:0007669"/>
    <property type="project" value="TreeGrafter"/>
</dbReference>
<dbReference type="GO" id="GO:0000271">
    <property type="term" value="P:polysaccharide biosynthetic process"/>
    <property type="evidence" value="ECO:0007669"/>
    <property type="project" value="TreeGrafter"/>
</dbReference>
<dbReference type="CDD" id="cd00616">
    <property type="entry name" value="AHBA_syn"/>
    <property type="match status" value="1"/>
</dbReference>
<dbReference type="Gene3D" id="3.40.640.10">
    <property type="entry name" value="Type I PLP-dependent aspartate aminotransferase-like (Major domain)"/>
    <property type="match status" value="1"/>
</dbReference>
<dbReference type="AlphaFoldDB" id="A0A381RSU2"/>
<name>A0A381RSU2_9ZZZZ</name>
<dbReference type="Gene3D" id="3.90.1150.10">
    <property type="entry name" value="Aspartate Aminotransferase, domain 1"/>
    <property type="match status" value="1"/>
</dbReference>
<dbReference type="InterPro" id="IPR015421">
    <property type="entry name" value="PyrdxlP-dep_Trfase_major"/>
</dbReference>
<dbReference type="GO" id="GO:0030170">
    <property type="term" value="F:pyridoxal phosphate binding"/>
    <property type="evidence" value="ECO:0007669"/>
    <property type="project" value="TreeGrafter"/>
</dbReference>
<proteinExistence type="predicted"/>
<dbReference type="InterPro" id="IPR000653">
    <property type="entry name" value="DegT/StrS_aminotransferase"/>
</dbReference>